<dbReference type="EMBL" id="MTEJ01000098">
    <property type="protein sequence ID" value="OQX11024.1"/>
    <property type="molecule type" value="Genomic_DNA"/>
</dbReference>
<gene>
    <name evidence="1" type="ORF">BWK73_18740</name>
</gene>
<dbReference type="SUPFAM" id="SSF47598">
    <property type="entry name" value="Ribbon-helix-helix"/>
    <property type="match status" value="1"/>
</dbReference>
<sequence>MSLKDALAAKKSRDTDQKTAAIADVTKEPLKRLNVNLPESVMKQFKAKAVMEGKDMSELVSRWIAEYISAKK</sequence>
<name>A0A1Y1QQJ0_9GAMM</name>
<evidence type="ECO:0000313" key="1">
    <source>
        <dbReference type="EMBL" id="OQX11024.1"/>
    </source>
</evidence>
<dbReference type="InterPro" id="IPR010985">
    <property type="entry name" value="Ribbon_hlx_hlx"/>
</dbReference>
<protein>
    <recommendedName>
        <fullName evidence="3">ParG</fullName>
    </recommendedName>
</protein>
<dbReference type="Proteomes" id="UP000192491">
    <property type="component" value="Unassembled WGS sequence"/>
</dbReference>
<comment type="caution">
    <text evidence="1">The sequence shown here is derived from an EMBL/GenBank/DDBJ whole genome shotgun (WGS) entry which is preliminary data.</text>
</comment>
<proteinExistence type="predicted"/>
<dbReference type="GO" id="GO:0006355">
    <property type="term" value="P:regulation of DNA-templated transcription"/>
    <property type="evidence" value="ECO:0007669"/>
    <property type="project" value="InterPro"/>
</dbReference>
<dbReference type="InterPro" id="IPR013321">
    <property type="entry name" value="Arc_rbn_hlx_hlx"/>
</dbReference>
<dbReference type="Gene3D" id="1.10.1220.10">
    <property type="entry name" value="Met repressor-like"/>
    <property type="match status" value="1"/>
</dbReference>
<reference evidence="1 2" key="1">
    <citation type="submission" date="2017-01" db="EMBL/GenBank/DDBJ databases">
        <title>Novel large sulfur bacteria in the metagenomes of groundwater-fed chemosynthetic microbial mats in the Lake Huron basin.</title>
        <authorList>
            <person name="Sharrar A.M."/>
            <person name="Flood B.E."/>
            <person name="Bailey J.V."/>
            <person name="Jones D.S."/>
            <person name="Biddanda B."/>
            <person name="Ruberg S.A."/>
            <person name="Marcus D.N."/>
            <person name="Dick G.J."/>
        </authorList>
    </citation>
    <scope>NUCLEOTIDE SEQUENCE [LARGE SCALE GENOMIC DNA]</scope>
    <source>
        <strain evidence="1">A8</strain>
    </source>
</reference>
<accession>A0A1Y1QQJ0</accession>
<evidence type="ECO:0000313" key="2">
    <source>
        <dbReference type="Proteomes" id="UP000192491"/>
    </source>
</evidence>
<evidence type="ECO:0008006" key="3">
    <source>
        <dbReference type="Google" id="ProtNLM"/>
    </source>
</evidence>
<organism evidence="1 2">
    <name type="scientific">Thiothrix lacustris</name>
    <dbReference type="NCBI Taxonomy" id="525917"/>
    <lineage>
        <taxon>Bacteria</taxon>
        <taxon>Pseudomonadati</taxon>
        <taxon>Pseudomonadota</taxon>
        <taxon>Gammaproteobacteria</taxon>
        <taxon>Thiotrichales</taxon>
        <taxon>Thiotrichaceae</taxon>
        <taxon>Thiothrix</taxon>
    </lineage>
</organism>
<dbReference type="AlphaFoldDB" id="A0A1Y1QQJ0"/>